<gene>
    <name evidence="11" type="ORF">MNBD_NITROSPIRAE03-603</name>
</gene>
<evidence type="ECO:0000313" key="11">
    <source>
        <dbReference type="EMBL" id="VAX32752.1"/>
    </source>
</evidence>
<evidence type="ECO:0000256" key="5">
    <source>
        <dbReference type="ARBA" id="ARBA00022723"/>
    </source>
</evidence>
<dbReference type="SUPFAM" id="SSF81301">
    <property type="entry name" value="Nucleotidyltransferase"/>
    <property type="match status" value="1"/>
</dbReference>
<feature type="domain" description="Polymerase nucleotidyl transferase" evidence="10">
    <location>
        <begin position="14"/>
        <end position="98"/>
    </location>
</feature>
<keyword evidence="6" id="KW-0547">Nucleotide-binding</keyword>
<dbReference type="AlphaFoldDB" id="A0A3B1CWF0"/>
<keyword evidence="5" id="KW-0479">Metal-binding</keyword>
<dbReference type="GO" id="GO:0005524">
    <property type="term" value="F:ATP binding"/>
    <property type="evidence" value="ECO:0007669"/>
    <property type="project" value="UniProtKB-KW"/>
</dbReference>
<keyword evidence="7" id="KW-0067">ATP-binding</keyword>
<evidence type="ECO:0000256" key="2">
    <source>
        <dbReference type="ARBA" id="ARBA00022649"/>
    </source>
</evidence>
<evidence type="ECO:0000256" key="9">
    <source>
        <dbReference type="ARBA" id="ARBA00038276"/>
    </source>
</evidence>
<keyword evidence="2" id="KW-1277">Toxin-antitoxin system</keyword>
<dbReference type="Gene3D" id="3.30.460.10">
    <property type="entry name" value="Beta Polymerase, domain 2"/>
    <property type="match status" value="1"/>
</dbReference>
<keyword evidence="3 11" id="KW-0808">Transferase</keyword>
<evidence type="ECO:0000256" key="7">
    <source>
        <dbReference type="ARBA" id="ARBA00022840"/>
    </source>
</evidence>
<sequence length="100" mass="11466">MERQITLREIIVLIKSLKEEIRTAYRAEVVGIFGSFVRGEADETSDIDVLVRFDKDADLFDFVGLSIFLEERLGRKVDVVPRDTVRPELKEIILKEAVSV</sequence>
<evidence type="ECO:0000256" key="3">
    <source>
        <dbReference type="ARBA" id="ARBA00022679"/>
    </source>
</evidence>
<dbReference type="PANTHER" id="PTHR33571">
    <property type="entry name" value="SSL8005 PROTEIN"/>
    <property type="match status" value="1"/>
</dbReference>
<evidence type="ECO:0000256" key="1">
    <source>
        <dbReference type="ARBA" id="ARBA00001946"/>
    </source>
</evidence>
<accession>A0A3B1CWF0</accession>
<dbReference type="GO" id="GO:0046872">
    <property type="term" value="F:metal ion binding"/>
    <property type="evidence" value="ECO:0007669"/>
    <property type="project" value="UniProtKB-KW"/>
</dbReference>
<keyword evidence="4" id="KW-0548">Nucleotidyltransferase</keyword>
<comment type="cofactor">
    <cofactor evidence="1">
        <name>Mg(2+)</name>
        <dbReference type="ChEBI" id="CHEBI:18420"/>
    </cofactor>
</comment>
<evidence type="ECO:0000256" key="4">
    <source>
        <dbReference type="ARBA" id="ARBA00022695"/>
    </source>
</evidence>
<organism evidence="11">
    <name type="scientific">hydrothermal vent metagenome</name>
    <dbReference type="NCBI Taxonomy" id="652676"/>
    <lineage>
        <taxon>unclassified sequences</taxon>
        <taxon>metagenomes</taxon>
        <taxon>ecological metagenomes</taxon>
    </lineage>
</organism>
<dbReference type="PANTHER" id="PTHR33571:SF12">
    <property type="entry name" value="BSL3053 PROTEIN"/>
    <property type="match status" value="1"/>
</dbReference>
<dbReference type="EMBL" id="UOGI01000151">
    <property type="protein sequence ID" value="VAX32752.1"/>
    <property type="molecule type" value="Genomic_DNA"/>
</dbReference>
<dbReference type="CDD" id="cd05403">
    <property type="entry name" value="NT_KNTase_like"/>
    <property type="match status" value="1"/>
</dbReference>
<proteinExistence type="inferred from homology"/>
<dbReference type="Pfam" id="PF01909">
    <property type="entry name" value="NTP_transf_2"/>
    <property type="match status" value="1"/>
</dbReference>
<reference evidence="11" key="1">
    <citation type="submission" date="2018-06" db="EMBL/GenBank/DDBJ databases">
        <authorList>
            <person name="Zhirakovskaya E."/>
        </authorList>
    </citation>
    <scope>NUCLEOTIDE SEQUENCE</scope>
</reference>
<protein>
    <submittedName>
        <fullName evidence="11">Nucleotidyltransferase domain protein, BT0168 group</fullName>
    </submittedName>
</protein>
<evidence type="ECO:0000259" key="10">
    <source>
        <dbReference type="Pfam" id="PF01909"/>
    </source>
</evidence>
<keyword evidence="8" id="KW-0460">Magnesium</keyword>
<evidence type="ECO:0000256" key="8">
    <source>
        <dbReference type="ARBA" id="ARBA00022842"/>
    </source>
</evidence>
<dbReference type="InterPro" id="IPR043519">
    <property type="entry name" value="NT_sf"/>
</dbReference>
<name>A0A3B1CWF0_9ZZZZ</name>
<dbReference type="GO" id="GO:0016779">
    <property type="term" value="F:nucleotidyltransferase activity"/>
    <property type="evidence" value="ECO:0007669"/>
    <property type="project" value="UniProtKB-KW"/>
</dbReference>
<comment type="similarity">
    <text evidence="9">Belongs to the MntA antitoxin family.</text>
</comment>
<dbReference type="InterPro" id="IPR002934">
    <property type="entry name" value="Polymerase_NTP_transf_dom"/>
</dbReference>
<evidence type="ECO:0000256" key="6">
    <source>
        <dbReference type="ARBA" id="ARBA00022741"/>
    </source>
</evidence>
<dbReference type="InterPro" id="IPR052038">
    <property type="entry name" value="Type-VII_TA_antitoxin"/>
</dbReference>